<dbReference type="InterPro" id="IPR004843">
    <property type="entry name" value="Calcineurin-like_PHP"/>
</dbReference>
<evidence type="ECO:0000256" key="3">
    <source>
        <dbReference type="SAM" id="Phobius"/>
    </source>
</evidence>
<gene>
    <name evidence="5" type="ORF">C8N47_105175</name>
</gene>
<evidence type="ECO:0000313" key="6">
    <source>
        <dbReference type="Proteomes" id="UP000243525"/>
    </source>
</evidence>
<dbReference type="GO" id="GO:0016020">
    <property type="term" value="C:membrane"/>
    <property type="evidence" value="ECO:0007669"/>
    <property type="project" value="GOC"/>
</dbReference>
<dbReference type="PANTHER" id="PTHR31302">
    <property type="entry name" value="TRANSMEMBRANE PROTEIN WITH METALLOPHOSPHOESTERASE DOMAIN-RELATED"/>
    <property type="match status" value="1"/>
</dbReference>
<dbReference type="InterPro" id="IPR051158">
    <property type="entry name" value="Metallophosphoesterase_sf"/>
</dbReference>
<dbReference type="OrthoDB" id="9780884at2"/>
<dbReference type="Pfam" id="PF00149">
    <property type="entry name" value="Metallophos"/>
    <property type="match status" value="1"/>
</dbReference>
<dbReference type="Proteomes" id="UP000243525">
    <property type="component" value="Unassembled WGS sequence"/>
</dbReference>
<keyword evidence="1" id="KW-0479">Metal-binding</keyword>
<feature type="transmembrane region" description="Helical" evidence="3">
    <location>
        <begin position="113"/>
        <end position="132"/>
    </location>
</feature>
<dbReference type="GO" id="GO:0009245">
    <property type="term" value="P:lipid A biosynthetic process"/>
    <property type="evidence" value="ECO:0007669"/>
    <property type="project" value="TreeGrafter"/>
</dbReference>
<proteinExistence type="predicted"/>
<feature type="domain" description="Calcineurin-like phosphoesterase" evidence="4">
    <location>
        <begin position="159"/>
        <end position="338"/>
    </location>
</feature>
<evidence type="ECO:0000259" key="4">
    <source>
        <dbReference type="Pfam" id="PF00149"/>
    </source>
</evidence>
<keyword evidence="6" id="KW-1185">Reference proteome</keyword>
<keyword evidence="3" id="KW-0812">Transmembrane</keyword>
<dbReference type="PANTHER" id="PTHR31302:SF31">
    <property type="entry name" value="PHOSPHODIESTERASE YAEI"/>
    <property type="match status" value="1"/>
</dbReference>
<organism evidence="5 6">
    <name type="scientific">Mangrovibacterium marinum</name>
    <dbReference type="NCBI Taxonomy" id="1639118"/>
    <lineage>
        <taxon>Bacteria</taxon>
        <taxon>Pseudomonadati</taxon>
        <taxon>Bacteroidota</taxon>
        <taxon>Bacteroidia</taxon>
        <taxon>Marinilabiliales</taxon>
        <taxon>Prolixibacteraceae</taxon>
        <taxon>Mangrovibacterium</taxon>
    </lineage>
</organism>
<dbReference type="AlphaFoldDB" id="A0A2T5C3K9"/>
<reference evidence="5 6" key="1">
    <citation type="submission" date="2018-04" db="EMBL/GenBank/DDBJ databases">
        <title>Genomic Encyclopedia of Archaeal and Bacterial Type Strains, Phase II (KMG-II): from individual species to whole genera.</title>
        <authorList>
            <person name="Goeker M."/>
        </authorList>
    </citation>
    <scope>NUCLEOTIDE SEQUENCE [LARGE SCALE GENOMIC DNA]</scope>
    <source>
        <strain evidence="5 6">DSM 28823</strain>
    </source>
</reference>
<evidence type="ECO:0000256" key="1">
    <source>
        <dbReference type="ARBA" id="ARBA00022723"/>
    </source>
</evidence>
<keyword evidence="3" id="KW-0472">Membrane</keyword>
<dbReference type="GO" id="GO:0046872">
    <property type="term" value="F:metal ion binding"/>
    <property type="evidence" value="ECO:0007669"/>
    <property type="project" value="UniProtKB-KW"/>
</dbReference>
<comment type="caution">
    <text evidence="5">The sequence shown here is derived from an EMBL/GenBank/DDBJ whole genome shotgun (WGS) entry which is preliminary data.</text>
</comment>
<accession>A0A2T5C3K9</accession>
<keyword evidence="2" id="KW-0378">Hydrolase</keyword>
<keyword evidence="3" id="KW-1133">Transmembrane helix</keyword>
<name>A0A2T5C3K9_9BACT</name>
<evidence type="ECO:0000256" key="2">
    <source>
        <dbReference type="ARBA" id="ARBA00022801"/>
    </source>
</evidence>
<dbReference type="Gene3D" id="3.60.21.10">
    <property type="match status" value="1"/>
</dbReference>
<dbReference type="InterPro" id="IPR029052">
    <property type="entry name" value="Metallo-depent_PP-like"/>
</dbReference>
<dbReference type="SUPFAM" id="SSF56300">
    <property type="entry name" value="Metallo-dependent phosphatases"/>
    <property type="match status" value="1"/>
</dbReference>
<dbReference type="GO" id="GO:0008758">
    <property type="term" value="F:UDP-2,3-diacylglucosamine hydrolase activity"/>
    <property type="evidence" value="ECO:0007669"/>
    <property type="project" value="TreeGrafter"/>
</dbReference>
<protein>
    <recommendedName>
        <fullName evidence="4">Calcineurin-like phosphoesterase domain-containing protein</fullName>
    </recommendedName>
</protein>
<feature type="transmembrane region" description="Helical" evidence="3">
    <location>
        <begin position="39"/>
        <end position="61"/>
    </location>
</feature>
<feature type="transmembrane region" description="Helical" evidence="3">
    <location>
        <begin position="73"/>
        <end position="101"/>
    </location>
</feature>
<evidence type="ECO:0000313" key="5">
    <source>
        <dbReference type="EMBL" id="PTN09334.1"/>
    </source>
</evidence>
<sequence>MRGIPASGIVIFFVLILLVELLAYLGLIQLVSAKRSKRIVTVIFWAVTIAFVSTWAAAFMNPDKIRQSTNYDFFYFVISLSVMNLFPKALIGLATILAFPLRFLRSKVYSHTVLLSGTLISFGMLLSIAHGITQGKNTLQVNQEEIWLNELPPELDQLKLVQVSDIHLGSFANARFMEHTAAAVNALEPDLLLFTGDMVNNYYQEMLGFEDALAKMTAKYGKFAIWGNHDYGDYSDWASETDKIANHQAVADKIREAGFELLQNESAQVVIGDTSIYLIGVENWGHRPFPQYADLGQSMQDVPDDAFRILLSHDPAHWADEIRYKTSIPLTLSGHTHGAQFGYKVAGITFSPMYFIQPLWAGLYQAGNQYLYVNQGLGCVGFPGRIDMNPEITVLSLRSNSAKLNR</sequence>
<dbReference type="EMBL" id="QAAD01000005">
    <property type="protein sequence ID" value="PTN09334.1"/>
    <property type="molecule type" value="Genomic_DNA"/>
</dbReference>
<feature type="transmembrane region" description="Helical" evidence="3">
    <location>
        <begin position="6"/>
        <end position="27"/>
    </location>
</feature>